<keyword evidence="2" id="KW-1133">Transmembrane helix</keyword>
<dbReference type="GeneID" id="64823437"/>
<evidence type="ECO:0000313" key="4">
    <source>
        <dbReference type="EMBL" id="QUJ71195.1"/>
    </source>
</evidence>
<dbReference type="EMBL" id="CP073366">
    <property type="protein sequence ID" value="QUJ71195.1"/>
    <property type="molecule type" value="Genomic_DNA"/>
</dbReference>
<dbReference type="AlphaFoldDB" id="M0JZ78"/>
<accession>M0JZ78</accession>
<evidence type="ECO:0000313" key="3">
    <source>
        <dbReference type="EMBL" id="EMA12885.1"/>
    </source>
</evidence>
<dbReference type="InterPro" id="IPR025098">
    <property type="entry name" value="DUF4013"/>
</dbReference>
<feature type="region of interest" description="Disordered" evidence="1">
    <location>
        <begin position="222"/>
        <end position="283"/>
    </location>
</feature>
<dbReference type="Proteomes" id="UP000682967">
    <property type="component" value="Chromosome"/>
</dbReference>
<name>M0JZ78_9EURY</name>
<keyword evidence="5" id="KW-1185">Reference proteome</keyword>
<reference evidence="3 5" key="1">
    <citation type="journal article" date="2014" name="PLoS Genet.">
        <title>Phylogenetically driven sequencing of extremely halophilic archaea reveals strategies for static and dynamic osmo-response.</title>
        <authorList>
            <person name="Becker E.A."/>
            <person name="Seitzer P.M."/>
            <person name="Tritt A."/>
            <person name="Larsen D."/>
            <person name="Krusor M."/>
            <person name="Yao A.I."/>
            <person name="Wu D."/>
            <person name="Madern D."/>
            <person name="Eisen J.A."/>
            <person name="Darling A.E."/>
            <person name="Facciotti M.T."/>
        </authorList>
    </citation>
    <scope>NUCLEOTIDE SEQUENCE [LARGE SCALE GENOMIC DNA]</scope>
    <source>
        <strain evidence="3 5">ATCC 33800</strain>
    </source>
</reference>
<dbReference type="KEGG" id="hsin:KDQ40_10735"/>
<dbReference type="RefSeq" id="WP_004964074.1">
    <property type="nucleotide sequence ID" value="NZ_AOLR01000021.1"/>
</dbReference>
<organism evidence="3 5">
    <name type="scientific">Haloarcula marismortui ATCC 33800</name>
    <dbReference type="NCBI Taxonomy" id="662476"/>
    <lineage>
        <taxon>Archaea</taxon>
        <taxon>Methanobacteriati</taxon>
        <taxon>Methanobacteriota</taxon>
        <taxon>Stenosarchaea group</taxon>
        <taxon>Halobacteria</taxon>
        <taxon>Halobacteriales</taxon>
        <taxon>Haloarculaceae</taxon>
        <taxon>Haloarcula</taxon>
    </lineage>
</organism>
<feature type="transmembrane region" description="Helical" evidence="2">
    <location>
        <begin position="20"/>
        <end position="41"/>
    </location>
</feature>
<dbReference type="Proteomes" id="UP000011659">
    <property type="component" value="Unassembled WGS sequence"/>
</dbReference>
<feature type="transmembrane region" description="Helical" evidence="2">
    <location>
        <begin position="182"/>
        <end position="208"/>
    </location>
</feature>
<reference evidence="4" key="2">
    <citation type="submission" date="2021-04" db="EMBL/GenBank/DDBJ databases">
        <title>Complete Genome sequence and Methylome Analysis of the Haloarchaeon Haloarcula sinaiiensis.</title>
        <authorList>
            <person name="Fomenkov A."/>
            <person name="DasSarma P."/>
            <person name="DasSarma S."/>
            <person name="Roberts R.J."/>
        </authorList>
    </citation>
    <scope>NUCLEOTIDE SEQUENCE</scope>
    <source>
        <strain evidence="4">ATCC 33800</strain>
    </source>
</reference>
<gene>
    <name evidence="3" type="ORF">C436_14070</name>
    <name evidence="4" type="ORF">KDQ40_10735</name>
</gene>
<feature type="transmembrane region" description="Helical" evidence="2">
    <location>
        <begin position="82"/>
        <end position="102"/>
    </location>
</feature>
<keyword evidence="2" id="KW-0812">Transmembrane</keyword>
<feature type="transmembrane region" description="Helical" evidence="2">
    <location>
        <begin position="108"/>
        <end position="131"/>
    </location>
</feature>
<dbReference type="EMBL" id="AOLR01000021">
    <property type="protein sequence ID" value="EMA12885.1"/>
    <property type="molecule type" value="Genomic_DNA"/>
</dbReference>
<protein>
    <submittedName>
        <fullName evidence="4">DUF4013 domain-containing protein</fullName>
    </submittedName>
</protein>
<evidence type="ECO:0000313" key="5">
    <source>
        <dbReference type="Proteomes" id="UP000011659"/>
    </source>
</evidence>
<dbReference type="Pfam" id="PF13197">
    <property type="entry name" value="DUF4013"/>
    <property type="match status" value="1"/>
</dbReference>
<sequence>MIEDALRYQTQGDDWVKRVALGGVVLFFGFLIVPLFTFQGYMLEVMRRVLRGETDTPPAWDELDLTDITVDGIRHTVVVMGYGLLLTLALAVPGLLVIGGGLGGSEGLLLVGFLLAALLYLIGVLAMAVILPVATGNFVRADSIAAGFDRDVLWSVGTSRTMLMAVVMAFGVNILISVGATVLGFTIIGYLAVPFLAFVGQSAIMYVWGRGFADAYEEEYGEPPLAPTTGTGGTHRSGPATTGVDEPTGDSYADDSSWSNDTDDDGFGTSAWDDVGDSDSGQR</sequence>
<dbReference type="OrthoDB" id="107590at2157"/>
<keyword evidence="2" id="KW-0472">Membrane</keyword>
<feature type="transmembrane region" description="Helical" evidence="2">
    <location>
        <begin position="152"/>
        <end position="176"/>
    </location>
</feature>
<evidence type="ECO:0000256" key="1">
    <source>
        <dbReference type="SAM" id="MobiDB-lite"/>
    </source>
</evidence>
<evidence type="ECO:0000256" key="2">
    <source>
        <dbReference type="SAM" id="Phobius"/>
    </source>
</evidence>
<dbReference type="PATRIC" id="fig|662476.7.peg.2813"/>
<proteinExistence type="predicted"/>